<keyword evidence="3" id="KW-0732">Signal</keyword>
<feature type="compositionally biased region" description="Low complexity" evidence="5">
    <location>
        <begin position="1040"/>
        <end position="1058"/>
    </location>
</feature>
<feature type="compositionally biased region" description="Polar residues" evidence="5">
    <location>
        <begin position="126"/>
        <end position="161"/>
    </location>
</feature>
<keyword evidence="4" id="KW-0572">Peptidoglycan-anchor</keyword>
<accession>A0ABR5PNK6</accession>
<dbReference type="RefSeq" id="WP_057811018.1">
    <property type="nucleotide sequence ID" value="NZ_AZGN01000048.1"/>
</dbReference>
<evidence type="ECO:0000256" key="5">
    <source>
        <dbReference type="SAM" id="MobiDB-lite"/>
    </source>
</evidence>
<dbReference type="GeneID" id="75116550"/>
<dbReference type="NCBIfam" id="TIGR01167">
    <property type="entry name" value="LPXTG_anchor"/>
    <property type="match status" value="1"/>
</dbReference>
<reference evidence="8 9" key="1">
    <citation type="journal article" date="2015" name="Genome Announc.">
        <title>Expanding the biotechnology potential of lactobacilli through comparative genomics of 213 strains and associated genera.</title>
        <authorList>
            <person name="Sun Z."/>
            <person name="Harris H.M."/>
            <person name="McCann A."/>
            <person name="Guo C."/>
            <person name="Argimon S."/>
            <person name="Zhang W."/>
            <person name="Yang X."/>
            <person name="Jeffery I.B."/>
            <person name="Cooney J.C."/>
            <person name="Kagawa T.F."/>
            <person name="Liu W."/>
            <person name="Song Y."/>
            <person name="Salvetti E."/>
            <person name="Wrobel A."/>
            <person name="Rasinkangas P."/>
            <person name="Parkhill J."/>
            <person name="Rea M.C."/>
            <person name="O'Sullivan O."/>
            <person name="Ritari J."/>
            <person name="Douillard F.P."/>
            <person name="Paul Ross R."/>
            <person name="Yang R."/>
            <person name="Briner A.E."/>
            <person name="Felis G.E."/>
            <person name="de Vos W.M."/>
            <person name="Barrangou R."/>
            <person name="Klaenhammer T.R."/>
            <person name="Caufield P.W."/>
            <person name="Cui Y."/>
            <person name="Zhang H."/>
            <person name="O'Toole P.W."/>
        </authorList>
    </citation>
    <scope>NUCLEOTIDE SEQUENCE [LARGE SCALE GENOMIC DNA]</scope>
    <source>
        <strain evidence="8 9">DSM 6629</strain>
    </source>
</reference>
<dbReference type="InterPro" id="IPR041495">
    <property type="entry name" value="Mub_B2"/>
</dbReference>
<dbReference type="PROSITE" id="PS50847">
    <property type="entry name" value="GRAM_POS_ANCHORING"/>
    <property type="match status" value="1"/>
</dbReference>
<dbReference type="Pfam" id="PF00746">
    <property type="entry name" value="Gram_pos_anchor"/>
    <property type="match status" value="1"/>
</dbReference>
<dbReference type="InterPro" id="IPR005877">
    <property type="entry name" value="YSIRK_signal_dom"/>
</dbReference>
<evidence type="ECO:0000256" key="4">
    <source>
        <dbReference type="ARBA" id="ARBA00023088"/>
    </source>
</evidence>
<evidence type="ECO:0000256" key="1">
    <source>
        <dbReference type="ARBA" id="ARBA00022512"/>
    </source>
</evidence>
<feature type="compositionally biased region" description="Polar residues" evidence="5">
    <location>
        <begin position="1159"/>
        <end position="1177"/>
    </location>
</feature>
<keyword evidence="6" id="KW-0812">Transmembrane</keyword>
<evidence type="ECO:0000256" key="3">
    <source>
        <dbReference type="ARBA" id="ARBA00022729"/>
    </source>
</evidence>
<feature type="transmembrane region" description="Helical" evidence="6">
    <location>
        <begin position="1185"/>
        <end position="1203"/>
    </location>
</feature>
<keyword evidence="2" id="KW-0964">Secreted</keyword>
<keyword evidence="6" id="KW-1133">Transmembrane helix</keyword>
<feature type="region of interest" description="Disordered" evidence="5">
    <location>
        <begin position="57"/>
        <end position="76"/>
    </location>
</feature>
<evidence type="ECO:0000256" key="6">
    <source>
        <dbReference type="SAM" id="Phobius"/>
    </source>
</evidence>
<organism evidence="8 9">
    <name type="scientific">Lactobacillus intestinalis DSM 6629</name>
    <dbReference type="NCBI Taxonomy" id="1423761"/>
    <lineage>
        <taxon>Bacteria</taxon>
        <taxon>Bacillati</taxon>
        <taxon>Bacillota</taxon>
        <taxon>Bacilli</taxon>
        <taxon>Lactobacillales</taxon>
        <taxon>Lactobacillaceae</taxon>
        <taxon>Lactobacillus</taxon>
    </lineage>
</organism>
<evidence type="ECO:0000313" key="8">
    <source>
        <dbReference type="EMBL" id="KRM32030.1"/>
    </source>
</evidence>
<sequence>MKDKNDLNFNSKLNSKERFGLRKLSIGLAAVCLGTSFILLNNQTAYAADKNQAQKNVENISKPNTNSVEKTDNEGATESNLKQLLQEKQPSKANSQLEETSNQVLQNNNQQTNPQVSNKSNIENAHNNQESEKVTTSLSLNESTSFETSPKNQATTNQSSIAKAKSSEFTNTDISNSKNITITSSNTPDMMANSTVGHVLIHVKNAGIYTTNSNATVTISNPDNLLSFSNNAPVLGNDFSTSTNGEGTFTFTYIGKVTSTFDDLNLDLAITGNNDAVKTYMSHHNNQYPTNIPISVNVTLPQTSTFTQTFTTTIKPYADKVQSDELMHGFIMGPKVVWSPESSNNTRTVNGQEQIQVGINNNGSPVFVNKGTGKVENGFYVENGVSYSGPELSAIPDLSTEVKQDSARLMQYGIDWNFGELNPLDNVLATISVSEGQVILPSTIKVFHITNPTYIKTTDNIRIPIDESYNNIVGYNPTTGKFDNEDPNFEKFLRDHISTNGQNIRIDQTGPFTINNENYSKKGAYFIQFDANLNLQYLPNWQVTGNGPSITTPIHNERNWNTEGQGNNTITQTFTGFNKGYITPGNAVNESINVHYIDENTGKQIQAPSIYTGKADGTISNHTLLNIKNIENNNYIFDKVATMGGTPHITLPKNTYDPAYQNFGFSNENTKNNAPVNIYNAPNLGFSNDPNSKALNYYVYFYQTQTPTSRTITATQNITYIYGNGPQAGKEASSHISKKLSFTNNGVIQNGVITWDTDWSVNTGTLFGFSKVVSPEIANYTPNIKQIDTIKIFNQELTNAANNNQPISFNSTVKYYTNESATLSFYDDTDNISLSNFLIKNNQSATLSDSYTKQDNNSEHTLIKFNGANNIVKFLESKGYRFVKVTGLGSNSATQYNQVSYGNFDNDPDHDQAFVLHFVHATKPVSQSKTVNETINYIYANGPKKDQEAAPTYKAAPIKFTQHGTQDLVTGNTEWDAWTPASNQFKEVVSPKIDHYTADKLQIETQTVTPKSKDLSYIVYYSMIEEPDKPNTPDQPSIPEKPSQPTQPTTPTEPQISEKPVQPITPDTPSTPQPTIPDTPSTPQPSNPGSNNVPQPQHQPKRPNKSAKTTISVPHSSSKPTPVPHQPVQRNIKNKTLHNNLTLTKTAIIAHPHFVKTSPTSYLNSSRDTQSKPTLPQTGEKENSLTIWGLALATLAGILGLSVKKRKN</sequence>
<dbReference type="Gene3D" id="2.60.40.4300">
    <property type="match status" value="2"/>
</dbReference>
<feature type="compositionally biased region" description="Polar residues" evidence="5">
    <location>
        <begin position="1087"/>
        <end position="1098"/>
    </location>
</feature>
<keyword evidence="1" id="KW-0134">Cell wall</keyword>
<evidence type="ECO:0000256" key="2">
    <source>
        <dbReference type="ARBA" id="ARBA00022525"/>
    </source>
</evidence>
<protein>
    <submittedName>
        <fullName evidence="8">Mucin binding protein</fullName>
    </submittedName>
</protein>
<evidence type="ECO:0000313" key="9">
    <source>
        <dbReference type="Proteomes" id="UP000051735"/>
    </source>
</evidence>
<feature type="region of interest" description="Disordered" evidence="5">
    <location>
        <begin position="1026"/>
        <end position="1129"/>
    </location>
</feature>
<keyword evidence="6" id="KW-0472">Membrane</keyword>
<name>A0ABR5PNK6_9LACO</name>
<feature type="compositionally biased region" description="Polar residues" evidence="5">
    <location>
        <begin position="1106"/>
        <end position="1120"/>
    </location>
</feature>
<keyword evidence="9" id="KW-1185">Reference proteome</keyword>
<dbReference type="InterPro" id="IPR019931">
    <property type="entry name" value="LPXTG_anchor"/>
</dbReference>
<feature type="region of interest" description="Disordered" evidence="5">
    <location>
        <begin position="126"/>
        <end position="168"/>
    </location>
</feature>
<dbReference type="Pfam" id="PF17966">
    <property type="entry name" value="Muc_B2"/>
    <property type="match status" value="2"/>
</dbReference>
<dbReference type="EMBL" id="AZGN01000048">
    <property type="protein sequence ID" value="KRM32030.1"/>
    <property type="molecule type" value="Genomic_DNA"/>
</dbReference>
<gene>
    <name evidence="8" type="ORF">FC44_GL000046</name>
</gene>
<comment type="caution">
    <text evidence="8">The sequence shown here is derived from an EMBL/GenBank/DDBJ whole genome shotgun (WGS) entry which is preliminary data.</text>
</comment>
<evidence type="ECO:0000259" key="7">
    <source>
        <dbReference type="PROSITE" id="PS50847"/>
    </source>
</evidence>
<feature type="compositionally biased region" description="Pro residues" evidence="5">
    <location>
        <begin position="1069"/>
        <end position="1086"/>
    </location>
</feature>
<proteinExistence type="predicted"/>
<dbReference type="Pfam" id="PF04650">
    <property type="entry name" value="YSIRK_signal"/>
    <property type="match status" value="1"/>
</dbReference>
<dbReference type="Gene3D" id="3.10.20.320">
    <property type="entry name" value="Putative peptidoglycan bound protein (lpxtg motif)"/>
    <property type="match status" value="1"/>
</dbReference>
<dbReference type="Proteomes" id="UP000051735">
    <property type="component" value="Unassembled WGS sequence"/>
</dbReference>
<feature type="domain" description="Gram-positive cocci surface proteins LPxTG" evidence="7">
    <location>
        <begin position="1175"/>
        <end position="1208"/>
    </location>
</feature>
<feature type="region of interest" description="Disordered" evidence="5">
    <location>
        <begin position="1159"/>
        <end position="1180"/>
    </location>
</feature>